<proteinExistence type="predicted"/>
<evidence type="ECO:0000313" key="2">
    <source>
        <dbReference type="EMBL" id="CAE0769130.1"/>
    </source>
</evidence>
<accession>A0A7S4BKQ8</accession>
<gene>
    <name evidence="2" type="ORF">PCAR00345_LOCUS21742</name>
</gene>
<feature type="region of interest" description="Disordered" evidence="1">
    <location>
        <begin position="208"/>
        <end position="228"/>
    </location>
</feature>
<sequence length="228" mass="24088">MLEIAAGLRTAENLEGRRGAGDRVGDDCLRFRRVEEAGGLREPLRLLEDALDEVERLRRRVFDLGFSFARERSLEVEARAVRRFDLEASTSEPEPLADLRFFRAESCLLGSLARGEALLSFAAARRFLARDDSPALPESLGEGLPAPLRRFDRSGERALLAGLSSARLASRASLEARSALAESAPGGDGSRSLKPVLLPPPLLRDGAEACGGTGAGDAGGGGCGGCGG</sequence>
<protein>
    <submittedName>
        <fullName evidence="2">Uncharacterized protein</fullName>
    </submittedName>
</protein>
<evidence type="ECO:0000256" key="1">
    <source>
        <dbReference type="SAM" id="MobiDB-lite"/>
    </source>
</evidence>
<feature type="compositionally biased region" description="Gly residues" evidence="1">
    <location>
        <begin position="209"/>
        <end position="228"/>
    </location>
</feature>
<name>A0A7S4BKQ8_CHRCT</name>
<dbReference type="EMBL" id="HBIZ01034110">
    <property type="protein sequence ID" value="CAE0769130.1"/>
    <property type="molecule type" value="Transcribed_RNA"/>
</dbReference>
<reference evidence="2" key="1">
    <citation type="submission" date="2021-01" db="EMBL/GenBank/DDBJ databases">
        <authorList>
            <person name="Corre E."/>
            <person name="Pelletier E."/>
            <person name="Niang G."/>
            <person name="Scheremetjew M."/>
            <person name="Finn R."/>
            <person name="Kale V."/>
            <person name="Holt S."/>
            <person name="Cochrane G."/>
            <person name="Meng A."/>
            <person name="Brown T."/>
            <person name="Cohen L."/>
        </authorList>
    </citation>
    <scope>NUCLEOTIDE SEQUENCE</scope>
    <source>
        <strain evidence="2">CCMP645</strain>
    </source>
</reference>
<dbReference type="AlphaFoldDB" id="A0A7S4BKQ8"/>
<organism evidence="2">
    <name type="scientific">Chrysotila carterae</name>
    <name type="common">Marine alga</name>
    <name type="synonym">Syracosphaera carterae</name>
    <dbReference type="NCBI Taxonomy" id="13221"/>
    <lineage>
        <taxon>Eukaryota</taxon>
        <taxon>Haptista</taxon>
        <taxon>Haptophyta</taxon>
        <taxon>Prymnesiophyceae</taxon>
        <taxon>Isochrysidales</taxon>
        <taxon>Isochrysidaceae</taxon>
        <taxon>Chrysotila</taxon>
    </lineage>
</organism>